<dbReference type="OrthoDB" id="7849390at2"/>
<name>A0A0M6Y000_9HYPH</name>
<organism evidence="2 3">
    <name type="scientific">Roseibium aggregatum</name>
    <dbReference type="NCBI Taxonomy" id="187304"/>
    <lineage>
        <taxon>Bacteria</taxon>
        <taxon>Pseudomonadati</taxon>
        <taxon>Pseudomonadota</taxon>
        <taxon>Alphaproteobacteria</taxon>
        <taxon>Hyphomicrobiales</taxon>
        <taxon>Stappiaceae</taxon>
        <taxon>Roseibium</taxon>
    </lineage>
</organism>
<accession>A0A0M6Y000</accession>
<dbReference type="RefSeq" id="WP_023000974.1">
    <property type="nucleotide sequence ID" value="NZ_CP045627.1"/>
</dbReference>
<evidence type="ECO:0000313" key="3">
    <source>
        <dbReference type="Proteomes" id="UP000048926"/>
    </source>
</evidence>
<dbReference type="EMBL" id="CXST01000001">
    <property type="protein sequence ID" value="CTQ42882.1"/>
    <property type="molecule type" value="Genomic_DNA"/>
</dbReference>
<keyword evidence="1" id="KW-1133">Transmembrane helix</keyword>
<keyword evidence="1" id="KW-0472">Membrane</keyword>
<keyword evidence="1" id="KW-0812">Transmembrane</keyword>
<proteinExistence type="predicted"/>
<dbReference type="KEGG" id="lagg:B0E33_23610"/>
<feature type="transmembrane region" description="Helical" evidence="1">
    <location>
        <begin position="163"/>
        <end position="179"/>
    </location>
</feature>
<feature type="transmembrane region" description="Helical" evidence="1">
    <location>
        <begin position="118"/>
        <end position="143"/>
    </location>
</feature>
<feature type="transmembrane region" description="Helical" evidence="1">
    <location>
        <begin position="77"/>
        <end position="97"/>
    </location>
</feature>
<evidence type="ECO:0000256" key="1">
    <source>
        <dbReference type="SAM" id="Phobius"/>
    </source>
</evidence>
<sequence>MSELEWAEREKRLTRIRRVSAFMKWAVTIILLILLGLGVVVTIGIALPNELMIGAQETFDVADTERMLGDIPQVQRIGISILAAIAFSLLLAVGWNIRQVFKRFQKMEFFSPKTLANVFSFGIWLIVFAVFDLISDPIGSVLLTYDFPPGQRTVDISLDGGEIFFLVLGALMLLFGWILREAALIADENQQFI</sequence>
<keyword evidence="3" id="KW-1185">Reference proteome</keyword>
<feature type="transmembrane region" description="Helical" evidence="1">
    <location>
        <begin position="21"/>
        <end position="47"/>
    </location>
</feature>
<evidence type="ECO:0000313" key="2">
    <source>
        <dbReference type="EMBL" id="CTQ42882.1"/>
    </source>
</evidence>
<evidence type="ECO:0008006" key="4">
    <source>
        <dbReference type="Google" id="ProtNLM"/>
    </source>
</evidence>
<dbReference type="STRING" id="187304.B0E33_23610"/>
<dbReference type="Proteomes" id="UP000048926">
    <property type="component" value="Unassembled WGS sequence"/>
</dbReference>
<reference evidence="3" key="1">
    <citation type="submission" date="2015-07" db="EMBL/GenBank/DDBJ databases">
        <authorList>
            <person name="Rodrigo-Torres Lidia"/>
            <person name="Arahal R.David."/>
        </authorList>
    </citation>
    <scope>NUCLEOTIDE SEQUENCE [LARGE SCALE GENOMIC DNA]</scope>
    <source>
        <strain evidence="3">CECT 4801</strain>
    </source>
</reference>
<dbReference type="AlphaFoldDB" id="A0A0M6Y000"/>
<protein>
    <recommendedName>
        <fullName evidence="4">DUF2975 domain-containing protein</fullName>
    </recommendedName>
</protein>
<gene>
    <name evidence="2" type="ORF">LAL4801_01319</name>
</gene>